<dbReference type="SUPFAM" id="SSF51126">
    <property type="entry name" value="Pectin lyase-like"/>
    <property type="match status" value="1"/>
</dbReference>
<dbReference type="Gene3D" id="2.160.20.10">
    <property type="entry name" value="Single-stranded right-handed beta-helix, Pectin lyase-like"/>
    <property type="match status" value="1"/>
</dbReference>
<reference evidence="4" key="1">
    <citation type="submission" date="2020-10" db="EMBL/GenBank/DDBJ databases">
        <authorList>
            <person name="Gilroy R."/>
        </authorList>
    </citation>
    <scope>NUCLEOTIDE SEQUENCE</scope>
    <source>
        <strain evidence="4">CHK160-1198</strain>
    </source>
</reference>
<dbReference type="InterPro" id="IPR008638">
    <property type="entry name" value="FhaB/CdiA-like_TPS"/>
</dbReference>
<dbReference type="Proteomes" id="UP000824099">
    <property type="component" value="Unassembled WGS sequence"/>
</dbReference>
<feature type="domain" description="Filamentous haemagglutinin FhaB/tRNA nuclease CdiA-like TPS" evidence="3">
    <location>
        <begin position="53"/>
        <end position="173"/>
    </location>
</feature>
<dbReference type="Pfam" id="PF05594">
    <property type="entry name" value="Fil_haemagg"/>
    <property type="match status" value="8"/>
</dbReference>
<gene>
    <name evidence="4" type="ORF">IAB06_03520</name>
</gene>
<reference evidence="4" key="2">
    <citation type="journal article" date="2021" name="PeerJ">
        <title>Extensive microbial diversity within the chicken gut microbiome revealed by metagenomics and culture.</title>
        <authorList>
            <person name="Gilroy R."/>
            <person name="Ravi A."/>
            <person name="Getino M."/>
            <person name="Pursley I."/>
            <person name="Horton D.L."/>
            <person name="Alikhan N.F."/>
            <person name="Baker D."/>
            <person name="Gharbi K."/>
            <person name="Hall N."/>
            <person name="Watson M."/>
            <person name="Adriaenssens E.M."/>
            <person name="Foster-Nyarko E."/>
            <person name="Jarju S."/>
            <person name="Secka A."/>
            <person name="Antonio M."/>
            <person name="Oren A."/>
            <person name="Chaudhuri R.R."/>
            <person name="La Ragione R."/>
            <person name="Hildebrand F."/>
            <person name="Pallen M.J."/>
        </authorList>
    </citation>
    <scope>NUCLEOTIDE SEQUENCE</scope>
    <source>
        <strain evidence="4">CHK160-1198</strain>
    </source>
</reference>
<feature type="compositionally biased region" description="Basic and acidic residues" evidence="1">
    <location>
        <begin position="1933"/>
        <end position="1954"/>
    </location>
</feature>
<evidence type="ECO:0000259" key="3">
    <source>
        <dbReference type="SMART" id="SM00912"/>
    </source>
</evidence>
<organism evidence="4 5">
    <name type="scientific">Candidatus Avacidaminococcus intestinavium</name>
    <dbReference type="NCBI Taxonomy" id="2840684"/>
    <lineage>
        <taxon>Bacteria</taxon>
        <taxon>Bacillati</taxon>
        <taxon>Bacillota</taxon>
        <taxon>Negativicutes</taxon>
        <taxon>Acidaminococcales</taxon>
        <taxon>Acidaminococcaceae</taxon>
        <taxon>Acidaminococcaceae incertae sedis</taxon>
        <taxon>Candidatus Avacidaminococcus</taxon>
    </lineage>
</organism>
<dbReference type="EMBL" id="DVNI01000051">
    <property type="protein sequence ID" value="HIU64096.1"/>
    <property type="molecule type" value="Genomic_DNA"/>
</dbReference>
<dbReference type="InterPro" id="IPR010069">
    <property type="entry name" value="CdiA_FHA1_rpt"/>
</dbReference>
<dbReference type="GO" id="GO:0003824">
    <property type="term" value="F:catalytic activity"/>
    <property type="evidence" value="ECO:0007669"/>
    <property type="project" value="UniProtKB-ARBA"/>
</dbReference>
<feature type="signal peptide" evidence="2">
    <location>
        <begin position="1"/>
        <end position="31"/>
    </location>
</feature>
<feature type="compositionally biased region" description="Low complexity" evidence="1">
    <location>
        <begin position="1913"/>
        <end position="1922"/>
    </location>
</feature>
<dbReference type="SMART" id="SM00912">
    <property type="entry name" value="Haemagg_act"/>
    <property type="match status" value="1"/>
</dbReference>
<dbReference type="NCBIfam" id="TIGR01901">
    <property type="entry name" value="adhes_NPXG"/>
    <property type="match status" value="1"/>
</dbReference>
<evidence type="ECO:0000256" key="2">
    <source>
        <dbReference type="SAM" id="SignalP"/>
    </source>
</evidence>
<proteinExistence type="predicted"/>
<feature type="region of interest" description="Disordered" evidence="1">
    <location>
        <begin position="1913"/>
        <end position="1954"/>
    </location>
</feature>
<dbReference type="InterPro" id="IPR025157">
    <property type="entry name" value="Hemagglutinin_rpt"/>
</dbReference>
<name>A0A9D1MPW1_9FIRM</name>
<sequence>MNYHSRKTKLQKKIIVWLLLGVFTADQFAFAAAAIMPDNQAPVDQRPLVLETANGLPLVNVTAPTAGGVSRNQYTDFNVLVNGAILNNSYLLTNTQLAGFVQGNANLAKGTAQIIVNEVTSGKPTNMQGFLEVAGDRASVVIANPNGISVNGGGFINTASAVLTTGRPEYTVNGSLEGFRVIEGAVNISGEGLEGNTADSVSILSRAAKINAGIWAETIHVRTGANNISYADMQATAIENAGNIPQVALDVAAVGGMYANRITIIGTEKGLGVNLAGTLAATEAAELNVNGEIKVTGTLYSQGTTRVEAEGLVNNKTVAAGRDLTIQVEKEIVNSGVLGAGISEAGEVTQNGTLMLDAKNIINDTAQIISGADLNINAVNVTNKEGEISAQRDSKLEVEETLNLRGGKVTAQNDLTINAKSVPLDGIIAAGKDLSITVKTDLTNQEAGTDFGITKAGGNMLLATEGSVINNKKLEAGSKLTIEAAKLQQIDGAEINAKDILLKVKDIDNIGVINADQKAEIEAKTLVNRGAGRIYGDAIFITADLVQNIKDTALEAELKTGIDKLNAKAAELDAAFAVDVTGFTNQGQINDYRTEIENKTASYTAQKDIVEDVLTRLGAVSAGTLAARKELTVQSNTLLNSVNALIYSGGDMTLSATDKLTNNGASIEAQGDLTINTAQLEDLNAAFSAQRIAGEVVNNPNKIRIDQNGHGEKGQSFDESEFSKLNSGYGAYHNQKLNIKEPIDLAEYSIVEQISAEDIADGETPFPDEWIGKSMPNYDYDDPIFTEFGVVSMTTPRPDYSDATAQAAWDADYKVILAQLNLKITDYNAEVNAHNTALGLEAGREIHNYTIIRTNTQTSNLEVQTSKAGKIVSGGNLNINGDVLNENSRMLAGKVLTVNGNVNNVALENQEKSVTFGTTQASYTKKRSWPHKSRKRRYKSEVFMTPQVELGNTTTLGVAEYIDESGEKPDETDITQNARDNVAKSLDPFSLDSASGNTPNSWLEAADLLTSSLYTLNPDVTAKYLIETDSRFTNKKEFLSSDYMYEQMLWDPERVPKRLGDGFYEQGLIREQIMNQTGQRYLDGYTNDETSFKALMDAGVTFAKAYDLVPGIALTKEQVAALTSDIIWLETKTVMVDGAPVEVVYPRVYLRQSSQMTLDSSGSLLSGKELIVNAKEAVTNSGTLLGKKVVINAGEINNSGRVAGENVELKSERDLNSTGLIYGEDKVSLSAGEDINVKSKVQQLANQTVLDTTAGIAVKGEEGILLISAGNNVNLEGATLQALGEQGSIILEAGKDVNLTTNKLSAQKDMTLNQDNYLRTNRSTELGTSVQAKGDIKVKAGESVSARAAYLASEDGKIELEAGKDITLEEGYSEASDDYGIKYKESGFLSSKKTTIKDSDSSREAMGTVVSGEEVSLKAGTDFTVKAGTVVANNDVNIEAGGDINVLSAENEYSSGYLKDVKKSGLFGSGIGFTIGTEKRKDIYTSTAVEQAGSTIGSLAGNVAMKAGEDVTIKASDIIVGKDIEISGANVDITKGENIYVNTEEHEFKRSGLSVGLGGEAVDAAVSAEGHLERAGKVEDKRLATLHAYKAYDDIKDNYDKIKKAVKDPSKALELKVSIGSQKSKSESDSTTVQTAGSKVMAQGDVNITARESDLNVKGSTVSGENVTLKAKEDINITSGENTNVTNEDSKSSGWSAGVTLGASGITGINASVNKGKENIDENSKGYTQSVINASEELRLESGEDTNIKGGKVIGDKVTADVGGNLNIESEQDEHYYDSKSSNNGFGVSLDFGYKLDMMNETVNKVVKGGGITGGVTKGKIDSDYKSVTEQSGIYAGKKGFDLNVDGNTELKGAVIVSEAESEKNKISTGTLTYEDIENEAKYKAETDKTGFETTNGKLNIKNVIVGEISSAAAGSEGQASSTTKAAVSEGTIEIRSDEGKEEKTDLSGLSRDSDDSLNKLSPIFDRDKILEKQEASALFSEIAFDSIGSLAVRKRDKMLALAGKAEAPELREFYLKEAAKWEDGGEYKLILHGLGGALASEIGGGKFGEGISVGVVNEMVISVLLKNAKTLGLSEQDIKLISNKLGQAIGGHSGGAIAESATTHNAMQHLNIVQDILKHVIKEGMLDSLEENQLLSFQVKIKGVSGIIFIDRDGQYFEGSGIDSDIFIKTLIPGISAGIVEVPINTNDSSKDRYLAITGTSLSGSAGMYSIVKGYDIYFNQDDSISLINNESLGISTSPFPSVGINSSYYIGNIYEPGFFIRGYDQRSYINNFINNNDMRQYDTYYKIVKDDYTGSIFKEHLIIRTNPRTGGRETLSFIDGKEHWEAKAMQKDEPIKYGWYK</sequence>
<dbReference type="NCBIfam" id="TIGR01731">
    <property type="entry name" value="fil_hemag_20aa"/>
    <property type="match status" value="5"/>
</dbReference>
<dbReference type="InterPro" id="IPR011050">
    <property type="entry name" value="Pectin_lyase_fold/virulence"/>
</dbReference>
<keyword evidence="2" id="KW-0732">Signal</keyword>
<evidence type="ECO:0000256" key="1">
    <source>
        <dbReference type="SAM" id="MobiDB-lite"/>
    </source>
</evidence>
<comment type="caution">
    <text evidence="4">The sequence shown here is derived from an EMBL/GenBank/DDBJ whole genome shotgun (WGS) entry which is preliminary data.</text>
</comment>
<accession>A0A9D1MPW1</accession>
<evidence type="ECO:0000313" key="5">
    <source>
        <dbReference type="Proteomes" id="UP000824099"/>
    </source>
</evidence>
<dbReference type="Pfam" id="PF13332">
    <property type="entry name" value="Fil_haemagg_2"/>
    <property type="match status" value="3"/>
</dbReference>
<dbReference type="Pfam" id="PF05860">
    <property type="entry name" value="TPS"/>
    <property type="match status" value="1"/>
</dbReference>
<evidence type="ECO:0000313" key="4">
    <source>
        <dbReference type="EMBL" id="HIU64096.1"/>
    </source>
</evidence>
<protein>
    <submittedName>
        <fullName evidence="4">Hemagglutinin repeat-containing protein</fullName>
    </submittedName>
</protein>
<feature type="chain" id="PRO_5038800246" evidence="2">
    <location>
        <begin position="32"/>
        <end position="2343"/>
    </location>
</feature>
<dbReference type="InterPro" id="IPR012334">
    <property type="entry name" value="Pectin_lyas_fold"/>
</dbReference>
<dbReference type="InterPro" id="IPR008619">
    <property type="entry name" value="Filamentous_hemagglutn_rpt"/>
</dbReference>